<protein>
    <submittedName>
        <fullName evidence="1">Uncharacterized protein</fullName>
    </submittedName>
</protein>
<name>A0A382UX65_9ZZZZ</name>
<dbReference type="EMBL" id="UINC01147135">
    <property type="protein sequence ID" value="SVD38278.1"/>
    <property type="molecule type" value="Genomic_DNA"/>
</dbReference>
<dbReference type="InterPro" id="IPR023214">
    <property type="entry name" value="HAD_sf"/>
</dbReference>
<feature type="non-terminal residue" evidence="1">
    <location>
        <position position="1"/>
    </location>
</feature>
<dbReference type="Gene3D" id="3.40.50.1000">
    <property type="entry name" value="HAD superfamily/HAD-like"/>
    <property type="match status" value="1"/>
</dbReference>
<proteinExistence type="predicted"/>
<gene>
    <name evidence="1" type="ORF">METZ01_LOCUS391132</name>
</gene>
<accession>A0A382UX65</accession>
<evidence type="ECO:0000313" key="1">
    <source>
        <dbReference type="EMBL" id="SVD38278.1"/>
    </source>
</evidence>
<organism evidence="1">
    <name type="scientific">marine metagenome</name>
    <dbReference type="NCBI Taxonomy" id="408172"/>
    <lineage>
        <taxon>unclassified sequences</taxon>
        <taxon>metagenomes</taxon>
        <taxon>ecological metagenomes</taxon>
    </lineage>
</organism>
<reference evidence="1" key="1">
    <citation type="submission" date="2018-05" db="EMBL/GenBank/DDBJ databases">
        <authorList>
            <person name="Lanie J.A."/>
            <person name="Ng W.-L."/>
            <person name="Kazmierczak K.M."/>
            <person name="Andrzejewski T.M."/>
            <person name="Davidsen T.M."/>
            <person name="Wayne K.J."/>
            <person name="Tettelin H."/>
            <person name="Glass J.I."/>
            <person name="Rusch D."/>
            <person name="Podicherti R."/>
            <person name="Tsui H.-C.T."/>
            <person name="Winkler M.E."/>
        </authorList>
    </citation>
    <scope>NUCLEOTIDE SEQUENCE</scope>
</reference>
<dbReference type="AlphaFoldDB" id="A0A382UX65"/>
<sequence>LFPGGLIKLHCLPLHYGKEKCLAQYADGEYYWIEDKLKNALAGLSYNMKPLLIAHEYNRTENSNIQRVRNWEEIYGILNG</sequence>